<dbReference type="SUPFAM" id="SSF102114">
    <property type="entry name" value="Radical SAM enzymes"/>
    <property type="match status" value="1"/>
</dbReference>
<comment type="caution">
    <text evidence="7">The sequence shown here is derived from an EMBL/GenBank/DDBJ whole genome shotgun (WGS) entry which is preliminary data.</text>
</comment>
<dbReference type="SMART" id="SM00729">
    <property type="entry name" value="Elp3"/>
    <property type="match status" value="1"/>
</dbReference>
<dbReference type="PANTHER" id="PTHR43409">
    <property type="entry name" value="ANAEROBIC MAGNESIUM-PROTOPORPHYRIN IX MONOMETHYL ESTER CYCLASE-RELATED"/>
    <property type="match status" value="1"/>
</dbReference>
<dbReference type="SFLD" id="SFLDG01123">
    <property type="entry name" value="methyltransferase_(Class_B)"/>
    <property type="match status" value="1"/>
</dbReference>
<accession>A0ABS0YC57</accession>
<dbReference type="PANTHER" id="PTHR43409:SF3">
    <property type="entry name" value="HYPOTHETICAL METHYLTRANSFERASE"/>
    <property type="match status" value="1"/>
</dbReference>
<dbReference type="InterPro" id="IPR007197">
    <property type="entry name" value="rSAM"/>
</dbReference>
<dbReference type="CDD" id="cd01335">
    <property type="entry name" value="Radical_SAM"/>
    <property type="match status" value="1"/>
</dbReference>
<dbReference type="InterPro" id="IPR058240">
    <property type="entry name" value="rSAM_sf"/>
</dbReference>
<evidence type="ECO:0000256" key="4">
    <source>
        <dbReference type="ARBA" id="ARBA00023004"/>
    </source>
</evidence>
<dbReference type="InterPro" id="IPR034530">
    <property type="entry name" value="HpnP-like"/>
</dbReference>
<dbReference type="InterPro" id="IPR006638">
    <property type="entry name" value="Elp3/MiaA/NifB-like_rSAM"/>
</dbReference>
<dbReference type="Pfam" id="PF13282">
    <property type="entry name" value="DUF4070"/>
    <property type="match status" value="1"/>
</dbReference>
<comment type="cofactor">
    <cofactor evidence="1">
        <name>[4Fe-4S] cluster</name>
        <dbReference type="ChEBI" id="CHEBI:49883"/>
    </cofactor>
</comment>
<dbReference type="Proteomes" id="UP000614714">
    <property type="component" value="Unassembled WGS sequence"/>
</dbReference>
<keyword evidence="5" id="KW-0411">Iron-sulfur</keyword>
<sequence length="495" mass="56661">MNVLLVYPRCPDTFWSFRHAMKFIGRKASFPPLGLLTVAAMLPQEWNKKLVDENVHPLSDRDLAWADYVFLSAMTVQRESALEVLQRCRRLGLQTVAGGPFFTAYADQFPDIDHLVLGEAELTLPPFLEDLKKGEARHLYSAKRRPHLRQTPIPLWDLIDPRDYAAMNIQYSRGCPFDCEFCDITALFGRAPRSKELEHLIAELDALYVRGWRGAVFLVDDNFIGDRAKLKRYVLPALVQWMVTKRYPFYFYTEASIDLADDGELMALMVRAGFQEVFIGIETPDEGGLAAAGKTPNRGRDLLESVKRIQRAGLQVHGGFIVGFDSDPATIFETQVRFIQQSSIATAMIGMLVALRGTRLYQRLADEGRLLGEVSGNNTAIQLNFVPRMKSEVLIAGYKRVLEEVYAPENYYQRVIGLLRIYRPQHLGRFHLQPGYIAALFKSMMLLGVVGRERYHFWKLFFWSLVVRPRLFPLAITYAVYGYHFRKVSDTIRES</sequence>
<dbReference type="SFLD" id="SFLDG01082">
    <property type="entry name" value="B12-binding_domain_containing"/>
    <property type="match status" value="1"/>
</dbReference>
<keyword evidence="8" id="KW-1185">Reference proteome</keyword>
<evidence type="ECO:0000313" key="7">
    <source>
        <dbReference type="EMBL" id="MBJ6749870.1"/>
    </source>
</evidence>
<dbReference type="InterPro" id="IPR051198">
    <property type="entry name" value="BchE-like"/>
</dbReference>
<protein>
    <submittedName>
        <fullName evidence="7">B12-binding domain-containing radical SAM protein</fullName>
    </submittedName>
</protein>
<evidence type="ECO:0000256" key="5">
    <source>
        <dbReference type="ARBA" id="ARBA00023014"/>
    </source>
</evidence>
<dbReference type="PROSITE" id="PS51918">
    <property type="entry name" value="RADICAL_SAM"/>
    <property type="match status" value="1"/>
</dbReference>
<dbReference type="SFLD" id="SFLDF00303">
    <property type="entry name" value="hopanoid_C2-methyltransferase"/>
    <property type="match status" value="1"/>
</dbReference>
<evidence type="ECO:0000313" key="8">
    <source>
        <dbReference type="Proteomes" id="UP000614714"/>
    </source>
</evidence>
<reference evidence="7 8" key="1">
    <citation type="submission" date="2020-12" db="EMBL/GenBank/DDBJ databases">
        <title>Geomonas sp. Red421, isolated from paddy soil.</title>
        <authorList>
            <person name="Xu Z."/>
            <person name="Zhang Z."/>
            <person name="Masuda Y."/>
            <person name="Itoh H."/>
            <person name="Senoo K."/>
        </authorList>
    </citation>
    <scope>NUCLEOTIDE SEQUENCE [LARGE SCALE GENOMIC DNA]</scope>
    <source>
        <strain evidence="7 8">Red421</strain>
    </source>
</reference>
<dbReference type="EMBL" id="JAEMHL010000003">
    <property type="protein sequence ID" value="MBJ6749870.1"/>
    <property type="molecule type" value="Genomic_DNA"/>
</dbReference>
<proteinExistence type="predicted"/>
<evidence type="ECO:0000256" key="1">
    <source>
        <dbReference type="ARBA" id="ARBA00001966"/>
    </source>
</evidence>
<evidence type="ECO:0000259" key="6">
    <source>
        <dbReference type="PROSITE" id="PS51918"/>
    </source>
</evidence>
<dbReference type="InterPro" id="IPR025274">
    <property type="entry name" value="DUF4070"/>
</dbReference>
<dbReference type="InterPro" id="IPR023404">
    <property type="entry name" value="rSAM_horseshoe"/>
</dbReference>
<name>A0ABS0YC57_9BACT</name>
<dbReference type="Pfam" id="PF02310">
    <property type="entry name" value="B12-binding"/>
    <property type="match status" value="1"/>
</dbReference>
<feature type="domain" description="Radical SAM core" evidence="6">
    <location>
        <begin position="159"/>
        <end position="396"/>
    </location>
</feature>
<evidence type="ECO:0000256" key="3">
    <source>
        <dbReference type="ARBA" id="ARBA00022723"/>
    </source>
</evidence>
<dbReference type="Gene3D" id="3.80.30.20">
    <property type="entry name" value="tm_1862 like domain"/>
    <property type="match status" value="1"/>
</dbReference>
<dbReference type="Gene3D" id="3.40.50.280">
    <property type="entry name" value="Cobalamin-binding domain"/>
    <property type="match status" value="1"/>
</dbReference>
<dbReference type="Pfam" id="PF04055">
    <property type="entry name" value="Radical_SAM"/>
    <property type="match status" value="1"/>
</dbReference>
<evidence type="ECO:0000256" key="2">
    <source>
        <dbReference type="ARBA" id="ARBA00022691"/>
    </source>
</evidence>
<dbReference type="InterPro" id="IPR006158">
    <property type="entry name" value="Cobalamin-bd"/>
</dbReference>
<keyword evidence="2" id="KW-0949">S-adenosyl-L-methionine</keyword>
<organism evidence="7 8">
    <name type="scientific">Geomonas anaerohicana</name>
    <dbReference type="NCBI Taxonomy" id="2798583"/>
    <lineage>
        <taxon>Bacteria</taxon>
        <taxon>Pseudomonadati</taxon>
        <taxon>Thermodesulfobacteriota</taxon>
        <taxon>Desulfuromonadia</taxon>
        <taxon>Geobacterales</taxon>
        <taxon>Geobacteraceae</taxon>
        <taxon>Geomonas</taxon>
    </lineage>
</organism>
<dbReference type="RefSeq" id="WP_199388415.1">
    <property type="nucleotide sequence ID" value="NZ_JAEMHL010000003.1"/>
</dbReference>
<keyword evidence="4" id="KW-0408">Iron</keyword>
<dbReference type="InterPro" id="IPR034466">
    <property type="entry name" value="Methyltransferase_Class_B"/>
</dbReference>
<keyword evidence="3" id="KW-0479">Metal-binding</keyword>
<gene>
    <name evidence="7" type="ORF">JFN91_06560</name>
</gene>
<dbReference type="SFLD" id="SFLDS00029">
    <property type="entry name" value="Radical_SAM"/>
    <property type="match status" value="1"/>
</dbReference>